<protein>
    <submittedName>
        <fullName evidence="1">Phosphoglycolate phosphatase</fullName>
        <ecNumber evidence="1">3.1.3.18</ecNumber>
    </submittedName>
</protein>
<dbReference type="InterPro" id="IPR023214">
    <property type="entry name" value="HAD_sf"/>
</dbReference>
<dbReference type="NCBIfam" id="TIGR01549">
    <property type="entry name" value="HAD-SF-IA-v1"/>
    <property type="match status" value="1"/>
</dbReference>
<dbReference type="Gene3D" id="3.40.50.1000">
    <property type="entry name" value="HAD superfamily/HAD-like"/>
    <property type="match status" value="1"/>
</dbReference>
<name>A0A0W8E7E2_9ZZZZ</name>
<proteinExistence type="predicted"/>
<dbReference type="Pfam" id="PF13419">
    <property type="entry name" value="HAD_2"/>
    <property type="match status" value="1"/>
</dbReference>
<dbReference type="PANTHER" id="PTHR43434:SF1">
    <property type="entry name" value="PHOSPHOGLYCOLATE PHOSPHATASE"/>
    <property type="match status" value="1"/>
</dbReference>
<dbReference type="GO" id="GO:0006281">
    <property type="term" value="P:DNA repair"/>
    <property type="evidence" value="ECO:0007669"/>
    <property type="project" value="TreeGrafter"/>
</dbReference>
<dbReference type="EMBL" id="LNQE01001845">
    <property type="protein sequence ID" value="KUG04549.1"/>
    <property type="molecule type" value="Genomic_DNA"/>
</dbReference>
<dbReference type="GO" id="GO:0005829">
    <property type="term" value="C:cytosol"/>
    <property type="evidence" value="ECO:0007669"/>
    <property type="project" value="TreeGrafter"/>
</dbReference>
<dbReference type="Gene3D" id="1.10.150.240">
    <property type="entry name" value="Putative phosphatase, domain 2"/>
    <property type="match status" value="1"/>
</dbReference>
<dbReference type="SUPFAM" id="SSF56784">
    <property type="entry name" value="HAD-like"/>
    <property type="match status" value="1"/>
</dbReference>
<dbReference type="SFLD" id="SFLDG01129">
    <property type="entry name" value="C1.5:_HAD__Beta-PGM__Phosphata"/>
    <property type="match status" value="1"/>
</dbReference>
<gene>
    <name evidence="1" type="ORF">ASZ90_018040</name>
</gene>
<dbReference type="EC" id="3.1.3.18" evidence="1"/>
<evidence type="ECO:0000313" key="1">
    <source>
        <dbReference type="EMBL" id="KUG04549.1"/>
    </source>
</evidence>
<dbReference type="GO" id="GO:0008967">
    <property type="term" value="F:phosphoglycolate phosphatase activity"/>
    <property type="evidence" value="ECO:0007669"/>
    <property type="project" value="UniProtKB-EC"/>
</dbReference>
<dbReference type="InterPro" id="IPR050155">
    <property type="entry name" value="HAD-like_hydrolase_sf"/>
</dbReference>
<dbReference type="AlphaFoldDB" id="A0A0W8E7E2"/>
<dbReference type="SFLD" id="SFLDS00003">
    <property type="entry name" value="Haloacid_Dehalogenase"/>
    <property type="match status" value="1"/>
</dbReference>
<comment type="caution">
    <text evidence="1">The sequence shown here is derived from an EMBL/GenBank/DDBJ whole genome shotgun (WGS) entry which is preliminary data.</text>
</comment>
<organism evidence="1">
    <name type="scientific">hydrocarbon metagenome</name>
    <dbReference type="NCBI Taxonomy" id="938273"/>
    <lineage>
        <taxon>unclassified sequences</taxon>
        <taxon>metagenomes</taxon>
        <taxon>ecological metagenomes</taxon>
    </lineage>
</organism>
<accession>A0A0W8E7E2</accession>
<dbReference type="PANTHER" id="PTHR43434">
    <property type="entry name" value="PHOSPHOGLYCOLATE PHOSPHATASE"/>
    <property type="match status" value="1"/>
</dbReference>
<dbReference type="InterPro" id="IPR041492">
    <property type="entry name" value="HAD_2"/>
</dbReference>
<dbReference type="InterPro" id="IPR023198">
    <property type="entry name" value="PGP-like_dom2"/>
</dbReference>
<dbReference type="InterPro" id="IPR036412">
    <property type="entry name" value="HAD-like_sf"/>
</dbReference>
<reference evidence="1" key="1">
    <citation type="journal article" date="2015" name="Proc. Natl. Acad. Sci. U.S.A.">
        <title>Networks of energetic and metabolic interactions define dynamics in microbial communities.</title>
        <authorList>
            <person name="Embree M."/>
            <person name="Liu J.K."/>
            <person name="Al-Bassam M.M."/>
            <person name="Zengler K."/>
        </authorList>
    </citation>
    <scope>NUCLEOTIDE SEQUENCE</scope>
</reference>
<dbReference type="SFLD" id="SFLDG01135">
    <property type="entry name" value="C1.5.6:_HAD__Beta-PGM__Phospha"/>
    <property type="match status" value="1"/>
</dbReference>
<dbReference type="InterPro" id="IPR006439">
    <property type="entry name" value="HAD-SF_hydro_IA"/>
</dbReference>
<sequence length="223" mass="24847">MIKLCVFDLDGTLVNSLEDIAASTNYALIKNGFPPREMREFPFMVGDGVLMLLQRALGDAYQPQLDIKLLEDFNYYYNSHCADLTRPYEGIKELLNHLLEHNIQLGVLSNKTDQFTKVIAAEMFPDITFARVQGLTDRFPGKPDPASLLDILDELQVHPEEALYIGDANIDVFTAHNAGIKIAGAAWGFRGEEELIEAGADFIVKSADEIVKILSLMNNTVNL</sequence>
<keyword evidence="1" id="KW-0378">Hydrolase</keyword>